<feature type="compositionally biased region" description="Low complexity" evidence="2">
    <location>
        <begin position="1"/>
        <end position="21"/>
    </location>
</feature>
<keyword evidence="5" id="KW-1185">Reference proteome</keyword>
<sequence length="268" mass="30204">MQSQSQSQSQANSCESSNSPSLRNPSCLVSLLSFHCPHCSKGFPSSQSLRRHQKAHRKERNALRKRLIQYRKLKAQARARGKGKSPLFPSARVLKPRPIRVAPIPLPPSEDGIRIPQNAHFGFRFDMLSCPSVSNVIENNSEIASLSELQKFLAFQSFLASPNFVSPFSAANMVSGQQINLNNECHVKIPDKEKVTMEWEADYEKDEEDDDDDTDTDTDTDDEDDDDDEADYDEDEDGDEGDHAWTDNGDKGKEKVTFEKQLDLTLKL</sequence>
<keyword evidence="1" id="KW-0862">Zinc</keyword>
<dbReference type="PANTHER" id="PTHR45730">
    <property type="entry name" value="ZINC FINGER PROTEIN JAGGED"/>
    <property type="match status" value="1"/>
</dbReference>
<dbReference type="GO" id="GO:0008270">
    <property type="term" value="F:zinc ion binding"/>
    <property type="evidence" value="ECO:0007669"/>
    <property type="project" value="UniProtKB-KW"/>
</dbReference>
<evidence type="ECO:0000313" key="4">
    <source>
        <dbReference type="EMBL" id="KDP34480.1"/>
    </source>
</evidence>
<dbReference type="SMART" id="SM00355">
    <property type="entry name" value="ZnF_C2H2"/>
    <property type="match status" value="1"/>
</dbReference>
<evidence type="ECO:0000259" key="3">
    <source>
        <dbReference type="PROSITE" id="PS50157"/>
    </source>
</evidence>
<dbReference type="InterPro" id="IPR016024">
    <property type="entry name" value="ARM-type_fold"/>
</dbReference>
<accession>A0A067KQA5</accession>
<dbReference type="InterPro" id="IPR013087">
    <property type="entry name" value="Znf_C2H2_type"/>
</dbReference>
<evidence type="ECO:0000256" key="2">
    <source>
        <dbReference type="SAM" id="MobiDB-lite"/>
    </source>
</evidence>
<dbReference type="PROSITE" id="PS50157">
    <property type="entry name" value="ZINC_FINGER_C2H2_2"/>
    <property type="match status" value="1"/>
</dbReference>
<dbReference type="EMBL" id="KK914527">
    <property type="protein sequence ID" value="KDP34480.1"/>
    <property type="molecule type" value="Genomic_DNA"/>
</dbReference>
<feature type="region of interest" description="Disordered" evidence="2">
    <location>
        <begin position="1"/>
        <end position="22"/>
    </location>
</feature>
<proteinExistence type="predicted"/>
<dbReference type="InterPro" id="IPR045320">
    <property type="entry name" value="JAGGED/SL1-like"/>
</dbReference>
<evidence type="ECO:0000256" key="1">
    <source>
        <dbReference type="PROSITE-ProRule" id="PRU00042"/>
    </source>
</evidence>
<dbReference type="InterPro" id="IPR036236">
    <property type="entry name" value="Znf_C2H2_sf"/>
</dbReference>
<keyword evidence="1" id="KW-0479">Metal-binding</keyword>
<keyword evidence="1" id="KW-0863">Zinc-finger</keyword>
<dbReference type="PANTHER" id="PTHR45730:SF112">
    <property type="entry name" value="C2H2-TYPE DOMAIN-CONTAINING PROTEIN"/>
    <property type="match status" value="1"/>
</dbReference>
<dbReference type="AlphaFoldDB" id="A0A067KQA5"/>
<feature type="compositionally biased region" description="Basic and acidic residues" evidence="2">
    <location>
        <begin position="241"/>
        <end position="256"/>
    </location>
</feature>
<dbReference type="SUPFAM" id="SSF48371">
    <property type="entry name" value="ARM repeat"/>
    <property type="match status" value="1"/>
</dbReference>
<evidence type="ECO:0000313" key="5">
    <source>
        <dbReference type="Proteomes" id="UP000027138"/>
    </source>
</evidence>
<name>A0A067KQA5_JATCU</name>
<dbReference type="STRING" id="180498.A0A067KQA5"/>
<organism evidence="4 5">
    <name type="scientific">Jatropha curcas</name>
    <name type="common">Barbados nut</name>
    <dbReference type="NCBI Taxonomy" id="180498"/>
    <lineage>
        <taxon>Eukaryota</taxon>
        <taxon>Viridiplantae</taxon>
        <taxon>Streptophyta</taxon>
        <taxon>Embryophyta</taxon>
        <taxon>Tracheophyta</taxon>
        <taxon>Spermatophyta</taxon>
        <taxon>Magnoliopsida</taxon>
        <taxon>eudicotyledons</taxon>
        <taxon>Gunneridae</taxon>
        <taxon>Pentapetalae</taxon>
        <taxon>rosids</taxon>
        <taxon>fabids</taxon>
        <taxon>Malpighiales</taxon>
        <taxon>Euphorbiaceae</taxon>
        <taxon>Crotonoideae</taxon>
        <taxon>Jatropheae</taxon>
        <taxon>Jatropha</taxon>
    </lineage>
</organism>
<dbReference type="Gene3D" id="3.30.160.60">
    <property type="entry name" value="Classic Zinc Finger"/>
    <property type="match status" value="1"/>
</dbReference>
<reference evidence="4 5" key="1">
    <citation type="journal article" date="2014" name="PLoS ONE">
        <title>Global Analysis of Gene Expression Profiles in Physic Nut (Jatropha curcas L.) Seedlings Exposed to Salt Stress.</title>
        <authorList>
            <person name="Zhang L."/>
            <person name="Zhang C."/>
            <person name="Wu P."/>
            <person name="Chen Y."/>
            <person name="Li M."/>
            <person name="Jiang H."/>
            <person name="Wu G."/>
        </authorList>
    </citation>
    <scope>NUCLEOTIDE SEQUENCE [LARGE SCALE GENOMIC DNA]</scope>
    <source>
        <strain evidence="5">cv. GZQX0401</strain>
        <tissue evidence="4">Young leaves</tissue>
    </source>
</reference>
<dbReference type="Proteomes" id="UP000027138">
    <property type="component" value="Unassembled WGS sequence"/>
</dbReference>
<dbReference type="PROSITE" id="PS00028">
    <property type="entry name" value="ZINC_FINGER_C2H2_1"/>
    <property type="match status" value="1"/>
</dbReference>
<dbReference type="GO" id="GO:0003700">
    <property type="term" value="F:DNA-binding transcription factor activity"/>
    <property type="evidence" value="ECO:0007669"/>
    <property type="project" value="InterPro"/>
</dbReference>
<feature type="compositionally biased region" description="Acidic residues" evidence="2">
    <location>
        <begin position="201"/>
        <end position="240"/>
    </location>
</feature>
<dbReference type="SUPFAM" id="SSF57667">
    <property type="entry name" value="beta-beta-alpha zinc fingers"/>
    <property type="match status" value="1"/>
</dbReference>
<feature type="region of interest" description="Disordered" evidence="2">
    <location>
        <begin position="201"/>
        <end position="256"/>
    </location>
</feature>
<gene>
    <name evidence="4" type="ORF">JCGZ_12763</name>
</gene>
<feature type="domain" description="C2H2-type" evidence="3">
    <location>
        <begin position="34"/>
        <end position="61"/>
    </location>
</feature>
<protein>
    <recommendedName>
        <fullName evidence="3">C2H2-type domain-containing protein</fullName>
    </recommendedName>
</protein>